<keyword evidence="2" id="KW-1185">Reference proteome</keyword>
<name>A0AAV3XWD0_9GAST</name>
<protein>
    <submittedName>
        <fullName evidence="1">Uncharacterized protein</fullName>
    </submittedName>
</protein>
<gene>
    <name evidence="1" type="ORF">PoB_000087100</name>
</gene>
<dbReference type="AlphaFoldDB" id="A0AAV3XWD0"/>
<comment type="caution">
    <text evidence="1">The sequence shown here is derived from an EMBL/GenBank/DDBJ whole genome shotgun (WGS) entry which is preliminary data.</text>
</comment>
<proteinExistence type="predicted"/>
<sequence length="87" mass="10173">MACGRRVFMDGEQTCFVTICEVHRTTFELHCMRRAIELQDLDENGDRAFCARAPSLTIADDLNLFGLCHYGRRFCQQHRSKSQERKM</sequence>
<evidence type="ECO:0000313" key="2">
    <source>
        <dbReference type="Proteomes" id="UP000735302"/>
    </source>
</evidence>
<organism evidence="1 2">
    <name type="scientific">Plakobranchus ocellatus</name>
    <dbReference type="NCBI Taxonomy" id="259542"/>
    <lineage>
        <taxon>Eukaryota</taxon>
        <taxon>Metazoa</taxon>
        <taxon>Spiralia</taxon>
        <taxon>Lophotrochozoa</taxon>
        <taxon>Mollusca</taxon>
        <taxon>Gastropoda</taxon>
        <taxon>Heterobranchia</taxon>
        <taxon>Euthyneura</taxon>
        <taxon>Panpulmonata</taxon>
        <taxon>Sacoglossa</taxon>
        <taxon>Placobranchoidea</taxon>
        <taxon>Plakobranchidae</taxon>
        <taxon>Plakobranchus</taxon>
    </lineage>
</organism>
<accession>A0AAV3XWD0</accession>
<evidence type="ECO:0000313" key="1">
    <source>
        <dbReference type="EMBL" id="GFN74365.1"/>
    </source>
</evidence>
<dbReference type="Proteomes" id="UP000735302">
    <property type="component" value="Unassembled WGS sequence"/>
</dbReference>
<dbReference type="EMBL" id="BLXT01000089">
    <property type="protein sequence ID" value="GFN74365.1"/>
    <property type="molecule type" value="Genomic_DNA"/>
</dbReference>
<reference evidence="1 2" key="1">
    <citation type="journal article" date="2021" name="Elife">
        <title>Chloroplast acquisition without the gene transfer in kleptoplastic sea slugs, Plakobranchus ocellatus.</title>
        <authorList>
            <person name="Maeda T."/>
            <person name="Takahashi S."/>
            <person name="Yoshida T."/>
            <person name="Shimamura S."/>
            <person name="Takaki Y."/>
            <person name="Nagai Y."/>
            <person name="Toyoda A."/>
            <person name="Suzuki Y."/>
            <person name="Arimoto A."/>
            <person name="Ishii H."/>
            <person name="Satoh N."/>
            <person name="Nishiyama T."/>
            <person name="Hasebe M."/>
            <person name="Maruyama T."/>
            <person name="Minagawa J."/>
            <person name="Obokata J."/>
            <person name="Shigenobu S."/>
        </authorList>
    </citation>
    <scope>NUCLEOTIDE SEQUENCE [LARGE SCALE GENOMIC DNA]</scope>
</reference>